<evidence type="ECO:0000313" key="8">
    <source>
        <dbReference type="EMBL" id="TFK19712.1"/>
    </source>
</evidence>
<keyword evidence="4" id="KW-0238">DNA-binding</keyword>
<dbReference type="GO" id="GO:0005674">
    <property type="term" value="C:transcription factor TFIIF complex"/>
    <property type="evidence" value="ECO:0007669"/>
    <property type="project" value="TreeGrafter"/>
</dbReference>
<feature type="compositionally biased region" description="Low complexity" evidence="7">
    <location>
        <begin position="26"/>
        <end position="53"/>
    </location>
</feature>
<dbReference type="PANTHER" id="PTHR13011:SF0">
    <property type="entry name" value="GENERAL TRANSCRIPTION FACTOR IIF SUBUNIT 1"/>
    <property type="match status" value="1"/>
</dbReference>
<evidence type="ECO:0000256" key="3">
    <source>
        <dbReference type="ARBA" id="ARBA00023015"/>
    </source>
</evidence>
<dbReference type="InterPro" id="IPR011039">
    <property type="entry name" value="TFIIF_interaction"/>
</dbReference>
<feature type="compositionally biased region" description="Basic and acidic residues" evidence="7">
    <location>
        <begin position="499"/>
        <end position="515"/>
    </location>
</feature>
<keyword evidence="3" id="KW-0805">Transcription regulation</keyword>
<gene>
    <name evidence="8" type="ORF">FA15DRAFT_697360</name>
</gene>
<feature type="compositionally biased region" description="Basic and acidic residues" evidence="7">
    <location>
        <begin position="533"/>
        <end position="545"/>
    </location>
</feature>
<dbReference type="AlphaFoldDB" id="A0A5C3KI61"/>
<evidence type="ECO:0000256" key="4">
    <source>
        <dbReference type="ARBA" id="ARBA00023125"/>
    </source>
</evidence>
<feature type="compositionally biased region" description="Low complexity" evidence="7">
    <location>
        <begin position="462"/>
        <end position="477"/>
    </location>
</feature>
<keyword evidence="5" id="KW-0804">Transcription</keyword>
<feature type="region of interest" description="Disordered" evidence="7">
    <location>
        <begin position="13"/>
        <end position="60"/>
    </location>
</feature>
<comment type="similarity">
    <text evidence="2">Belongs to the TFIIF alpha subunit family.</text>
</comment>
<dbReference type="Proteomes" id="UP000307440">
    <property type="component" value="Unassembled WGS sequence"/>
</dbReference>
<dbReference type="GO" id="GO:0016251">
    <property type="term" value="F:RNA polymerase II general transcription initiation factor activity"/>
    <property type="evidence" value="ECO:0007669"/>
    <property type="project" value="TreeGrafter"/>
</dbReference>
<dbReference type="GO" id="GO:0003677">
    <property type="term" value="F:DNA binding"/>
    <property type="evidence" value="ECO:0007669"/>
    <property type="project" value="UniProtKB-KW"/>
</dbReference>
<keyword evidence="6" id="KW-0539">Nucleus</keyword>
<evidence type="ECO:0000256" key="6">
    <source>
        <dbReference type="ARBA" id="ARBA00023242"/>
    </source>
</evidence>
<dbReference type="GO" id="GO:0001096">
    <property type="term" value="F:TFIIF-class transcription factor complex binding"/>
    <property type="evidence" value="ECO:0007669"/>
    <property type="project" value="TreeGrafter"/>
</dbReference>
<dbReference type="InterPro" id="IPR008851">
    <property type="entry name" value="TFIIF-alpha"/>
</dbReference>
<feature type="region of interest" description="Disordered" evidence="7">
    <location>
        <begin position="351"/>
        <end position="545"/>
    </location>
</feature>
<feature type="compositionally biased region" description="Acidic residues" evidence="7">
    <location>
        <begin position="386"/>
        <end position="396"/>
    </location>
</feature>
<feature type="compositionally biased region" description="Basic residues" evidence="7">
    <location>
        <begin position="13"/>
        <end position="24"/>
    </location>
</feature>
<dbReference type="STRING" id="230819.A0A5C3KI61"/>
<dbReference type="SUPFAM" id="SSF50916">
    <property type="entry name" value="Rap30/74 interaction domains"/>
    <property type="match status" value="1"/>
</dbReference>
<organism evidence="8 9">
    <name type="scientific">Coprinopsis marcescibilis</name>
    <name type="common">Agaric fungus</name>
    <name type="synonym">Psathyrella marcescibilis</name>
    <dbReference type="NCBI Taxonomy" id="230819"/>
    <lineage>
        <taxon>Eukaryota</taxon>
        <taxon>Fungi</taxon>
        <taxon>Dikarya</taxon>
        <taxon>Basidiomycota</taxon>
        <taxon>Agaricomycotina</taxon>
        <taxon>Agaricomycetes</taxon>
        <taxon>Agaricomycetidae</taxon>
        <taxon>Agaricales</taxon>
        <taxon>Agaricineae</taxon>
        <taxon>Psathyrellaceae</taxon>
        <taxon>Coprinopsis</taxon>
    </lineage>
</organism>
<evidence type="ECO:0000256" key="2">
    <source>
        <dbReference type="ARBA" id="ARBA00005249"/>
    </source>
</evidence>
<dbReference type="EMBL" id="ML210328">
    <property type="protein sequence ID" value="TFK19712.1"/>
    <property type="molecule type" value="Genomic_DNA"/>
</dbReference>
<reference evidence="8 9" key="1">
    <citation type="journal article" date="2019" name="Nat. Ecol. Evol.">
        <title>Megaphylogeny resolves global patterns of mushroom evolution.</title>
        <authorList>
            <person name="Varga T."/>
            <person name="Krizsan K."/>
            <person name="Foldi C."/>
            <person name="Dima B."/>
            <person name="Sanchez-Garcia M."/>
            <person name="Sanchez-Ramirez S."/>
            <person name="Szollosi G.J."/>
            <person name="Szarkandi J.G."/>
            <person name="Papp V."/>
            <person name="Albert L."/>
            <person name="Andreopoulos W."/>
            <person name="Angelini C."/>
            <person name="Antonin V."/>
            <person name="Barry K.W."/>
            <person name="Bougher N.L."/>
            <person name="Buchanan P."/>
            <person name="Buyck B."/>
            <person name="Bense V."/>
            <person name="Catcheside P."/>
            <person name="Chovatia M."/>
            <person name="Cooper J."/>
            <person name="Damon W."/>
            <person name="Desjardin D."/>
            <person name="Finy P."/>
            <person name="Geml J."/>
            <person name="Haridas S."/>
            <person name="Hughes K."/>
            <person name="Justo A."/>
            <person name="Karasinski D."/>
            <person name="Kautmanova I."/>
            <person name="Kiss B."/>
            <person name="Kocsube S."/>
            <person name="Kotiranta H."/>
            <person name="LaButti K.M."/>
            <person name="Lechner B.E."/>
            <person name="Liimatainen K."/>
            <person name="Lipzen A."/>
            <person name="Lukacs Z."/>
            <person name="Mihaltcheva S."/>
            <person name="Morgado L.N."/>
            <person name="Niskanen T."/>
            <person name="Noordeloos M.E."/>
            <person name="Ohm R.A."/>
            <person name="Ortiz-Santana B."/>
            <person name="Ovrebo C."/>
            <person name="Racz N."/>
            <person name="Riley R."/>
            <person name="Savchenko A."/>
            <person name="Shiryaev A."/>
            <person name="Soop K."/>
            <person name="Spirin V."/>
            <person name="Szebenyi C."/>
            <person name="Tomsovsky M."/>
            <person name="Tulloss R.E."/>
            <person name="Uehling J."/>
            <person name="Grigoriev I.V."/>
            <person name="Vagvolgyi C."/>
            <person name="Papp T."/>
            <person name="Martin F.M."/>
            <person name="Miettinen O."/>
            <person name="Hibbett D.S."/>
            <person name="Nagy L.G."/>
        </authorList>
    </citation>
    <scope>NUCLEOTIDE SEQUENCE [LARGE SCALE GENOMIC DNA]</scope>
    <source>
        <strain evidence="8 9">CBS 121175</strain>
    </source>
</reference>
<accession>A0A5C3KI61</accession>
<keyword evidence="9" id="KW-1185">Reference proteome</keyword>
<name>A0A5C3KI61_COPMA</name>
<sequence length="568" mass="63196">MAPQTLSLLFVTKKKPVPKPKPKLKPPAAGAVPTISSASTAAAPPTEAKTTVTDFTDPEDRLKLPNSQYIEYPLLSSIHHGWKYNMMRFETRSKPIEILKWTEPVKLNRKDLLGAARLRANAAAANVPRAVKLMLGPDGEPVIGPDGNQVMVDADGRPIVKTIAGDKQKQKKKLQKKPRQVFTVPEKVLHLRQDERYPWVLEDSNPQLPEHWISQLDSDSTKSQTCAVLMPHAGETFKVVLTHRWYKFQKKINHNLPTNSKEMEAEFAKSQKKEYLANQAALAMLKQEEAVDDNGICGPGWRTLRTVSRTNFYQDWKDEDDDFGNVRRTQARMGQDAGHDEDVFEEDFADDDEGQAPHEDDEEGKEDEDRLKRRYRQHNKQRETGVDESDEEEEDAPQVNGYTNKIQKMIFNREGNSSYDTDEESNPYLSDGEISEEEVLEEVLTGPAVQVQPQQRGLKPTAANGPSSSIPAGASSSTPVVSNPEKLKVGGDVQSFGDGPKRMKLEIGPSDDLKAMGRKGPGDRAGTAPQVRYIDRAKRNAEDGIGGDARKKIKIDEGGGTGRTGKRA</sequence>
<evidence type="ECO:0000256" key="5">
    <source>
        <dbReference type="ARBA" id="ARBA00023163"/>
    </source>
</evidence>
<evidence type="ECO:0000256" key="1">
    <source>
        <dbReference type="ARBA" id="ARBA00004123"/>
    </source>
</evidence>
<evidence type="ECO:0000256" key="7">
    <source>
        <dbReference type="SAM" id="MobiDB-lite"/>
    </source>
</evidence>
<protein>
    <submittedName>
        <fullName evidence="8">Uncharacterized protein</fullName>
    </submittedName>
</protein>
<evidence type="ECO:0000313" key="9">
    <source>
        <dbReference type="Proteomes" id="UP000307440"/>
    </source>
</evidence>
<comment type="subcellular location">
    <subcellularLocation>
        <location evidence="1">Nucleus</location>
    </subcellularLocation>
</comment>
<proteinExistence type="inferred from homology"/>
<dbReference type="OrthoDB" id="76676at2759"/>
<feature type="compositionally biased region" description="Acidic residues" evidence="7">
    <location>
        <begin position="351"/>
        <end position="366"/>
    </location>
</feature>
<dbReference type="PANTHER" id="PTHR13011">
    <property type="entry name" value="TFIIF-ALPHA"/>
    <property type="match status" value="1"/>
</dbReference>
<dbReference type="GO" id="GO:0032968">
    <property type="term" value="P:positive regulation of transcription elongation by RNA polymerase II"/>
    <property type="evidence" value="ECO:0007669"/>
    <property type="project" value="InterPro"/>
</dbReference>
<dbReference type="GO" id="GO:0006367">
    <property type="term" value="P:transcription initiation at RNA polymerase II promoter"/>
    <property type="evidence" value="ECO:0007669"/>
    <property type="project" value="InterPro"/>
</dbReference>